<evidence type="ECO:0000256" key="2">
    <source>
        <dbReference type="ARBA" id="ARBA00012513"/>
    </source>
</evidence>
<evidence type="ECO:0000256" key="23">
    <source>
        <dbReference type="ARBA" id="ARBA00047899"/>
    </source>
</evidence>
<keyword evidence="20" id="KW-0508">mRNA splicing</keyword>
<dbReference type="Gene3D" id="3.30.200.20">
    <property type="entry name" value="Phosphorylase Kinase, domain 1"/>
    <property type="match status" value="1"/>
</dbReference>
<keyword evidence="9 29" id="KW-0418">Kinase</keyword>
<keyword evidence="18" id="KW-0804">Transcription</keyword>
<dbReference type="Gene3D" id="2.130.10.10">
    <property type="entry name" value="YVTN repeat-like/Quinoprotein amine dehydrogenase"/>
    <property type="match status" value="1"/>
</dbReference>
<dbReference type="GO" id="GO:0009751">
    <property type="term" value="P:response to salicylic acid"/>
    <property type="evidence" value="ECO:0007669"/>
    <property type="project" value="UniProtKB-ARBA"/>
</dbReference>
<organism evidence="29 30">
    <name type="scientific">Heracleum sosnowskyi</name>
    <dbReference type="NCBI Taxonomy" id="360622"/>
    <lineage>
        <taxon>Eukaryota</taxon>
        <taxon>Viridiplantae</taxon>
        <taxon>Streptophyta</taxon>
        <taxon>Embryophyta</taxon>
        <taxon>Tracheophyta</taxon>
        <taxon>Spermatophyta</taxon>
        <taxon>Magnoliopsida</taxon>
        <taxon>eudicotyledons</taxon>
        <taxon>Gunneridae</taxon>
        <taxon>Pentapetalae</taxon>
        <taxon>asterids</taxon>
        <taxon>campanulids</taxon>
        <taxon>Apiales</taxon>
        <taxon>Apiaceae</taxon>
        <taxon>Apioideae</taxon>
        <taxon>apioid superclade</taxon>
        <taxon>Tordylieae</taxon>
        <taxon>Tordyliinae</taxon>
        <taxon>Heracleum</taxon>
    </lineage>
</organism>
<evidence type="ECO:0000256" key="11">
    <source>
        <dbReference type="ARBA" id="ARBA00022824"/>
    </source>
</evidence>
<dbReference type="FunFam" id="1.20.1440.180:FF:000002">
    <property type="entry name" value="Serine/threonine-protein kinase/endoribonuclease IRE1"/>
    <property type="match status" value="1"/>
</dbReference>
<dbReference type="CDD" id="cd10422">
    <property type="entry name" value="RNase_Ire1"/>
    <property type="match status" value="1"/>
</dbReference>
<sequence length="892" mass="100016">MAHKLTDQDPSKRGKRRVGILVSVFLTSSSSVMFPQFFCLLSILLLFAVFSGSGTKVVSFNTPDFAHSPNRRTLLSVPNEQTTTLVATLDGMIHLVDPKSEKVLWSQATGAPIYTSYHTPVNHNESGPGALYYVDCGDDWMLYAHTEVGKMKLDRSIREFVVNTPHVSEDGGMLNGAMKTTVFVLDANTGRRIHTCGPTESTELPKTGTINMKADELPLHITRTDYLLSYASKKYTWNVSVSEIGAAFLCQEIENSISGSRANSGNELPSKPSVQFNMPLQCQSKAVVARLRSSNVLEYFSKPDKRPLGYHEDMMLPAPSPEFMPPSQAKAGMSLDVHPENDAGVMFSLPELSKTFEISGPDVKTSYRGVLSLIPFLFIGMGALIYFCAILPGYPASNVSANNVSFKKKKNRKSTKNSGSVEKRDKKTLFDLEDGNSTTETDRKPFLNFNWLANQNADGRVVGKLFVMNKEIAKGSNGTVVLEGIYEGRPVAVKRLVRAHHDVAFKEIQNLIASDRHSNIVRWYGVEYDQDFVYLSLELCTCSLSDLIHMHSDHPGKLVNTGAQASRAMTEYKVRLDSMKGILQDIELWKANGYPSPLLLKLMRDIVSGLAHLHELGIVHRDLKPQNVLIVQDKIPSAKLSDMGISKRLAGDMSSLGHHATGNGSSGWQAPEQLLHGRQTRSVDIFSLGCVLFYCITGGRHPFGDPLERDINITKNMADLFLVQHIPEAVDLFSCLLDRQPSLRPTALEVLHHPLFWNPEMKLSFLRDTSDRVELEDRETASDILIELESVAAVALGAKWDEKMEPAFIANIGRYRRYKFDSVRDLLRVIRNKSNHYRELPKDIQELLGPIPERFYDYFGSRFPKLLIEVYRVMYKWCKDDEWFRKYSSSAV</sequence>
<evidence type="ECO:0000256" key="18">
    <source>
        <dbReference type="ARBA" id="ARBA00023163"/>
    </source>
</evidence>
<evidence type="ECO:0000256" key="7">
    <source>
        <dbReference type="ARBA" id="ARBA00022729"/>
    </source>
</evidence>
<keyword evidence="13" id="KW-0391">Immunity</keyword>
<evidence type="ECO:0000256" key="3">
    <source>
        <dbReference type="ARBA" id="ARBA00022527"/>
    </source>
</evidence>
<reference evidence="29" key="1">
    <citation type="submission" date="2023-02" db="EMBL/GenBank/DDBJ databases">
        <title>Genome of toxic invasive species Heracleum sosnowskyi carries increased number of genes despite the absence of recent whole-genome duplications.</title>
        <authorList>
            <person name="Schelkunov M."/>
            <person name="Shtratnikova V."/>
            <person name="Makarenko M."/>
            <person name="Klepikova A."/>
            <person name="Omelchenko D."/>
            <person name="Novikova G."/>
            <person name="Obukhova E."/>
            <person name="Bogdanov V."/>
            <person name="Penin A."/>
            <person name="Logacheva M."/>
        </authorList>
    </citation>
    <scope>NUCLEOTIDE SEQUENCE</scope>
    <source>
        <strain evidence="29">Hsosn_3</strain>
        <tissue evidence="29">Leaf</tissue>
    </source>
</reference>
<evidence type="ECO:0000256" key="14">
    <source>
        <dbReference type="ARBA" id="ARBA00022989"/>
    </source>
</evidence>
<dbReference type="Gene3D" id="1.20.1440.180">
    <property type="entry name" value="KEN domain"/>
    <property type="match status" value="1"/>
</dbReference>
<dbReference type="PANTHER" id="PTHR13954">
    <property type="entry name" value="IRE1-RELATED"/>
    <property type="match status" value="1"/>
</dbReference>
<keyword evidence="12" id="KW-0067">ATP-binding</keyword>
<dbReference type="GO" id="GO:0042742">
    <property type="term" value="P:defense response to bacterium"/>
    <property type="evidence" value="ECO:0007669"/>
    <property type="project" value="UniProtKB-ARBA"/>
</dbReference>
<dbReference type="InterPro" id="IPR011047">
    <property type="entry name" value="Quinoprotein_ADH-like_sf"/>
</dbReference>
<dbReference type="GO" id="GO:0006397">
    <property type="term" value="P:mRNA processing"/>
    <property type="evidence" value="ECO:0007669"/>
    <property type="project" value="UniProtKB-KW"/>
</dbReference>
<evidence type="ECO:0000256" key="6">
    <source>
        <dbReference type="ARBA" id="ARBA00022692"/>
    </source>
</evidence>
<keyword evidence="21" id="KW-0834">Unfolded protein response</keyword>
<dbReference type="GO" id="GO:0002376">
    <property type="term" value="P:immune system process"/>
    <property type="evidence" value="ECO:0007669"/>
    <property type="project" value="UniProtKB-KW"/>
</dbReference>
<evidence type="ECO:0000256" key="4">
    <source>
        <dbReference type="ARBA" id="ARBA00022664"/>
    </source>
</evidence>
<dbReference type="InterPro" id="IPR015943">
    <property type="entry name" value="WD40/YVTN_repeat-like_dom_sf"/>
</dbReference>
<feature type="transmembrane region" description="Helical" evidence="26">
    <location>
        <begin position="373"/>
        <end position="394"/>
    </location>
</feature>
<dbReference type="EC" id="2.7.11.1" evidence="2"/>
<evidence type="ECO:0000313" key="30">
    <source>
        <dbReference type="Proteomes" id="UP001237642"/>
    </source>
</evidence>
<keyword evidence="15" id="KW-0805">Transcription regulation</keyword>
<evidence type="ECO:0000256" key="12">
    <source>
        <dbReference type="ARBA" id="ARBA00022840"/>
    </source>
</evidence>
<evidence type="ECO:0000256" key="5">
    <source>
        <dbReference type="ARBA" id="ARBA00022679"/>
    </source>
</evidence>
<proteinExistence type="predicted"/>
<dbReference type="PROSITE" id="PS51392">
    <property type="entry name" value="KEN"/>
    <property type="match status" value="1"/>
</dbReference>
<reference evidence="29" key="2">
    <citation type="submission" date="2023-05" db="EMBL/GenBank/DDBJ databases">
        <authorList>
            <person name="Schelkunov M.I."/>
        </authorList>
    </citation>
    <scope>NUCLEOTIDE SEQUENCE</scope>
    <source>
        <strain evidence="29">Hsosn_3</strain>
        <tissue evidence="29">Leaf</tissue>
    </source>
</reference>
<dbReference type="InterPro" id="IPR010513">
    <property type="entry name" value="KEN_dom"/>
</dbReference>
<dbReference type="SUPFAM" id="SSF56112">
    <property type="entry name" value="Protein kinase-like (PK-like)"/>
    <property type="match status" value="1"/>
</dbReference>
<evidence type="ECO:0000256" key="10">
    <source>
        <dbReference type="ARBA" id="ARBA00022801"/>
    </source>
</evidence>
<dbReference type="GO" id="GO:0016787">
    <property type="term" value="F:hydrolase activity"/>
    <property type="evidence" value="ECO:0007669"/>
    <property type="project" value="UniProtKB-KW"/>
</dbReference>
<comment type="catalytic activity">
    <reaction evidence="23">
        <text>L-threonyl-[protein] + ATP = O-phospho-L-threonyl-[protein] + ADP + H(+)</text>
        <dbReference type="Rhea" id="RHEA:46608"/>
        <dbReference type="Rhea" id="RHEA-COMP:11060"/>
        <dbReference type="Rhea" id="RHEA-COMP:11605"/>
        <dbReference type="ChEBI" id="CHEBI:15378"/>
        <dbReference type="ChEBI" id="CHEBI:30013"/>
        <dbReference type="ChEBI" id="CHEBI:30616"/>
        <dbReference type="ChEBI" id="CHEBI:61977"/>
        <dbReference type="ChEBI" id="CHEBI:456216"/>
        <dbReference type="EC" id="2.7.11.1"/>
    </reaction>
</comment>
<feature type="domain" description="KEN" evidence="28">
    <location>
        <begin position="759"/>
        <end position="890"/>
    </location>
</feature>
<keyword evidence="17" id="KW-1015">Disulfide bond</keyword>
<dbReference type="Proteomes" id="UP001237642">
    <property type="component" value="Unassembled WGS sequence"/>
</dbReference>
<evidence type="ECO:0000313" key="29">
    <source>
        <dbReference type="EMBL" id="KAK1369783.1"/>
    </source>
</evidence>
<protein>
    <recommendedName>
        <fullName evidence="2">non-specific serine/threonine protein kinase</fullName>
        <ecNumber evidence="2">2.7.11.1</ecNumber>
    </recommendedName>
</protein>
<keyword evidence="8" id="KW-0547">Nucleotide-binding</keyword>
<evidence type="ECO:0000256" key="20">
    <source>
        <dbReference type="ARBA" id="ARBA00023187"/>
    </source>
</evidence>
<dbReference type="GO" id="GO:0005524">
    <property type="term" value="F:ATP binding"/>
    <property type="evidence" value="ECO:0007669"/>
    <property type="project" value="UniProtKB-KW"/>
</dbReference>
<evidence type="ECO:0000256" key="22">
    <source>
        <dbReference type="ARBA" id="ARBA00023268"/>
    </source>
</evidence>
<dbReference type="PROSITE" id="PS00108">
    <property type="entry name" value="PROTEIN_KINASE_ST"/>
    <property type="match status" value="1"/>
</dbReference>
<keyword evidence="4" id="KW-0507">mRNA processing</keyword>
<dbReference type="AlphaFoldDB" id="A0AAD8MF34"/>
<keyword evidence="10" id="KW-0378">Hydrolase</keyword>
<dbReference type="Pfam" id="PF06479">
    <property type="entry name" value="Ribonuc_2-5A"/>
    <property type="match status" value="1"/>
</dbReference>
<keyword evidence="19" id="KW-0325">Glycoprotein</keyword>
<dbReference type="PANTHER" id="PTHR13954:SF6">
    <property type="entry name" value="NON-SPECIFIC SERINE_THREONINE PROTEIN KINASE"/>
    <property type="match status" value="1"/>
</dbReference>
<evidence type="ECO:0000256" key="25">
    <source>
        <dbReference type="ARBA" id="ARBA00065357"/>
    </source>
</evidence>
<comment type="subunit">
    <text evidence="25">Homodimer; disulfide-linked. Dimer formation is driven by hydrophobic interactions within the N-terminal luminal domains and stabilized by disulfide bridges.</text>
</comment>
<dbReference type="InterPro" id="IPR011009">
    <property type="entry name" value="Kinase-like_dom_sf"/>
</dbReference>
<evidence type="ECO:0000259" key="28">
    <source>
        <dbReference type="PROSITE" id="PS51392"/>
    </source>
</evidence>
<keyword evidence="22" id="KW-0511">Multifunctional enzyme</keyword>
<dbReference type="Pfam" id="PF00069">
    <property type="entry name" value="Pkinase"/>
    <property type="match status" value="1"/>
</dbReference>
<comment type="catalytic activity">
    <reaction evidence="24">
        <text>L-seryl-[protein] + ATP = O-phospho-L-seryl-[protein] + ADP + H(+)</text>
        <dbReference type="Rhea" id="RHEA:17989"/>
        <dbReference type="Rhea" id="RHEA-COMP:9863"/>
        <dbReference type="Rhea" id="RHEA-COMP:11604"/>
        <dbReference type="ChEBI" id="CHEBI:15378"/>
        <dbReference type="ChEBI" id="CHEBI:29999"/>
        <dbReference type="ChEBI" id="CHEBI:30616"/>
        <dbReference type="ChEBI" id="CHEBI:83421"/>
        <dbReference type="ChEBI" id="CHEBI:456216"/>
        <dbReference type="EC" id="2.7.11.1"/>
    </reaction>
</comment>
<dbReference type="SMART" id="SM00220">
    <property type="entry name" value="S_TKc"/>
    <property type="match status" value="1"/>
</dbReference>
<evidence type="ECO:0000256" key="9">
    <source>
        <dbReference type="ARBA" id="ARBA00022777"/>
    </source>
</evidence>
<evidence type="ECO:0000256" key="16">
    <source>
        <dbReference type="ARBA" id="ARBA00023136"/>
    </source>
</evidence>
<dbReference type="GO" id="GO:0051082">
    <property type="term" value="F:unfolded protein binding"/>
    <property type="evidence" value="ECO:0007669"/>
    <property type="project" value="TreeGrafter"/>
</dbReference>
<evidence type="ECO:0000256" key="13">
    <source>
        <dbReference type="ARBA" id="ARBA00022859"/>
    </source>
</evidence>
<evidence type="ECO:0000256" key="17">
    <source>
        <dbReference type="ARBA" id="ARBA00023157"/>
    </source>
</evidence>
<comment type="subcellular location">
    <subcellularLocation>
        <location evidence="1">Endoplasmic reticulum membrane</location>
        <topology evidence="1">Single-pass type I membrane protein</topology>
    </subcellularLocation>
</comment>
<dbReference type="GO" id="GO:1990604">
    <property type="term" value="C:IRE1-TRAF2-ASK1 complex"/>
    <property type="evidence" value="ECO:0007669"/>
    <property type="project" value="TreeGrafter"/>
</dbReference>
<evidence type="ECO:0000259" key="27">
    <source>
        <dbReference type="PROSITE" id="PS50011"/>
    </source>
</evidence>
<evidence type="ECO:0000256" key="24">
    <source>
        <dbReference type="ARBA" id="ARBA00048679"/>
    </source>
</evidence>
<dbReference type="InterPro" id="IPR045133">
    <property type="entry name" value="IRE1/2-like"/>
</dbReference>
<dbReference type="SUPFAM" id="SSF50998">
    <property type="entry name" value="Quinoprotein alcohol dehydrogenase-like"/>
    <property type="match status" value="1"/>
</dbReference>
<keyword evidence="14 26" id="KW-1133">Transmembrane helix</keyword>
<dbReference type="FunFam" id="3.30.200.20:FF:000077">
    <property type="entry name" value="Putative Serine/threonine-protein kinase/endoribonuclease IRE1"/>
    <property type="match status" value="1"/>
</dbReference>
<evidence type="ECO:0000256" key="8">
    <source>
        <dbReference type="ARBA" id="ARBA00022741"/>
    </source>
</evidence>
<gene>
    <name evidence="29" type="ORF">POM88_035875</name>
</gene>
<dbReference type="GO" id="GO:0004521">
    <property type="term" value="F:RNA endonuclease activity"/>
    <property type="evidence" value="ECO:0007669"/>
    <property type="project" value="InterPro"/>
</dbReference>
<dbReference type="PROSITE" id="PS50011">
    <property type="entry name" value="PROTEIN_KINASE_DOM"/>
    <property type="match status" value="1"/>
</dbReference>
<dbReference type="InterPro" id="IPR008271">
    <property type="entry name" value="Ser/Thr_kinase_AS"/>
</dbReference>
<keyword evidence="6 26" id="KW-0812">Transmembrane</keyword>
<evidence type="ECO:0000256" key="21">
    <source>
        <dbReference type="ARBA" id="ARBA00023230"/>
    </source>
</evidence>
<evidence type="ECO:0000256" key="1">
    <source>
        <dbReference type="ARBA" id="ARBA00004115"/>
    </source>
</evidence>
<dbReference type="InterPro" id="IPR038357">
    <property type="entry name" value="KEN_sf"/>
</dbReference>
<keyword evidence="11" id="KW-0256">Endoplasmic reticulum</keyword>
<dbReference type="SMART" id="SM00580">
    <property type="entry name" value="PUG"/>
    <property type="match status" value="1"/>
</dbReference>
<keyword evidence="7" id="KW-0732">Signal</keyword>
<feature type="domain" description="Protein kinase" evidence="27">
    <location>
        <begin position="466"/>
        <end position="756"/>
    </location>
</feature>
<accession>A0AAD8MF34</accession>
<dbReference type="EMBL" id="JAUIZM010000008">
    <property type="protein sequence ID" value="KAK1369783.1"/>
    <property type="molecule type" value="Genomic_DNA"/>
</dbReference>
<dbReference type="Gene3D" id="1.10.510.10">
    <property type="entry name" value="Transferase(Phosphotransferase) domain 1"/>
    <property type="match status" value="1"/>
</dbReference>
<evidence type="ECO:0000256" key="19">
    <source>
        <dbReference type="ARBA" id="ARBA00023180"/>
    </source>
</evidence>
<keyword evidence="16 26" id="KW-0472">Membrane</keyword>
<comment type="caution">
    <text evidence="29">The sequence shown here is derived from an EMBL/GenBank/DDBJ whole genome shotgun (WGS) entry which is preliminary data.</text>
</comment>
<keyword evidence="3" id="KW-0723">Serine/threonine-protein kinase</keyword>
<name>A0AAD8MF34_9APIA</name>
<dbReference type="GO" id="GO:0004674">
    <property type="term" value="F:protein serine/threonine kinase activity"/>
    <property type="evidence" value="ECO:0007669"/>
    <property type="project" value="UniProtKB-KW"/>
</dbReference>
<dbReference type="FunFam" id="1.10.510.10:FF:000463">
    <property type="entry name" value="Serine/threonine-protein kinase/endoribonuclease IRE1a"/>
    <property type="match status" value="1"/>
</dbReference>
<dbReference type="InterPro" id="IPR000719">
    <property type="entry name" value="Prot_kinase_dom"/>
</dbReference>
<keyword evidence="5" id="KW-0808">Transferase</keyword>
<feature type="transmembrane region" description="Helical" evidence="26">
    <location>
        <begin position="20"/>
        <end position="50"/>
    </location>
</feature>
<evidence type="ECO:0000256" key="15">
    <source>
        <dbReference type="ARBA" id="ARBA00023015"/>
    </source>
</evidence>
<dbReference type="GO" id="GO:0008380">
    <property type="term" value="P:RNA splicing"/>
    <property type="evidence" value="ECO:0007669"/>
    <property type="project" value="UniProtKB-KW"/>
</dbReference>
<dbReference type="GO" id="GO:0036498">
    <property type="term" value="P:IRE1-mediated unfolded protein response"/>
    <property type="evidence" value="ECO:0007669"/>
    <property type="project" value="TreeGrafter"/>
</dbReference>
<keyword evidence="30" id="KW-1185">Reference proteome</keyword>
<evidence type="ECO:0000256" key="26">
    <source>
        <dbReference type="SAM" id="Phobius"/>
    </source>
</evidence>